<gene>
    <name evidence="3" type="ORF">GO495_27320</name>
</gene>
<dbReference type="EMBL" id="WRXO01000010">
    <property type="protein sequence ID" value="MVT44335.1"/>
    <property type="molecule type" value="Genomic_DNA"/>
</dbReference>
<dbReference type="Pfam" id="PF10088">
    <property type="entry name" value="DUF2326"/>
    <property type="match status" value="1"/>
</dbReference>
<evidence type="ECO:0000256" key="1">
    <source>
        <dbReference type="SAM" id="Coils"/>
    </source>
</evidence>
<keyword evidence="4" id="KW-1185">Reference proteome</keyword>
<name>A0A6N8JG93_9BACT</name>
<dbReference type="InterPro" id="IPR018760">
    <property type="entry name" value="DUF2326"/>
</dbReference>
<reference evidence="3 4" key="1">
    <citation type="submission" date="2019-12" db="EMBL/GenBank/DDBJ databases">
        <title>The draft genomic sequence of strain Chitinophaga oryziterrae JCM 16595.</title>
        <authorList>
            <person name="Zhang X."/>
        </authorList>
    </citation>
    <scope>NUCLEOTIDE SEQUENCE [LARGE SCALE GENOMIC DNA]</scope>
    <source>
        <strain evidence="3 4">JCM 16595</strain>
    </source>
</reference>
<organism evidence="3 4">
    <name type="scientific">Chitinophaga oryziterrae</name>
    <dbReference type="NCBI Taxonomy" id="1031224"/>
    <lineage>
        <taxon>Bacteria</taxon>
        <taxon>Pseudomonadati</taxon>
        <taxon>Bacteroidota</taxon>
        <taxon>Chitinophagia</taxon>
        <taxon>Chitinophagales</taxon>
        <taxon>Chitinophagaceae</taxon>
        <taxon>Chitinophaga</taxon>
    </lineage>
</organism>
<dbReference type="InterPro" id="IPR027417">
    <property type="entry name" value="P-loop_NTPase"/>
</dbReference>
<dbReference type="SUPFAM" id="SSF52540">
    <property type="entry name" value="P-loop containing nucleoside triphosphate hydrolases"/>
    <property type="match status" value="1"/>
</dbReference>
<dbReference type="RefSeq" id="WP_157303122.1">
    <property type="nucleotide sequence ID" value="NZ_BAAAZB010000021.1"/>
</dbReference>
<dbReference type="Proteomes" id="UP000468388">
    <property type="component" value="Unassembled WGS sequence"/>
</dbReference>
<comment type="caution">
    <text evidence="3">The sequence shown here is derived from an EMBL/GenBank/DDBJ whole genome shotgun (WGS) entry which is preliminary data.</text>
</comment>
<sequence length="597" mass="69551">MLTRLHSETNLLVQNITFEPGINIIYGKYSGSKEARGINGIGKSSLVRLINFMLLSDSAEREFNKPKYNFLRDENHSLTLEFKIDNNPYFVRRHFNDVEVIYFGSDILQLAEYSKSELLLVFSSLLFPVENNEVYIEGNRFRTLMQFFIKDDIQNKGRKDATNFFSFTPSAADKAAYNFYLLGLPTKNILSFNEISKEYKKYSEALNTYEEKLRNEGGHTVEEYRSEKLRIKANIDTLRSRLKGYDFKESHKEVEKQLSDVISKINDKSQEFHSLSQKLKNIKESYQLSYDIDTKHIRKIYNEVLETFGDAVKKTLDEVNQFKADILGNRNKFLVNKEKELQASIDAVFKQLSILEAERTKLLKTLHERGVLDKLESTYEELMKEQASFEKQNQILIQVDEFNRILSDQEIVLSQVKKDISDDVSKAENSLNELRQLFIEILNSAIFMGDEDASGYFDVAIDHKSKKTSLPFKIDVNIPKSSSVGQEVLKIIAYDLMIFINSITNKRALPDFLIHDGVFHGMSHKTMVNILNYIYRTHLTLYEKKNFQYIVTFSEDEIEVPIDKKDLYGEFAFPFSDKKIIELEDIESKMLFKRDIR</sequence>
<evidence type="ECO:0000313" key="3">
    <source>
        <dbReference type="EMBL" id="MVT44335.1"/>
    </source>
</evidence>
<evidence type="ECO:0000313" key="4">
    <source>
        <dbReference type="Proteomes" id="UP000468388"/>
    </source>
</evidence>
<dbReference type="OrthoDB" id="5140926at2"/>
<evidence type="ECO:0000259" key="2">
    <source>
        <dbReference type="Pfam" id="PF10088"/>
    </source>
</evidence>
<protein>
    <submittedName>
        <fullName evidence="3">DUF2326 domain-containing protein</fullName>
    </submittedName>
</protein>
<dbReference type="AlphaFoldDB" id="A0A6N8JG93"/>
<feature type="coiled-coil region" evidence="1">
    <location>
        <begin position="192"/>
        <end position="285"/>
    </location>
</feature>
<proteinExistence type="predicted"/>
<dbReference type="Gene3D" id="3.40.50.300">
    <property type="entry name" value="P-loop containing nucleotide triphosphate hydrolases"/>
    <property type="match status" value="1"/>
</dbReference>
<keyword evidence="1" id="KW-0175">Coiled coil</keyword>
<accession>A0A6N8JG93</accession>
<feature type="domain" description="DUF2326" evidence="2">
    <location>
        <begin position="454"/>
        <end position="593"/>
    </location>
</feature>